<dbReference type="Pfam" id="PF01597">
    <property type="entry name" value="GCV_H"/>
    <property type="match status" value="1"/>
</dbReference>
<comment type="caution">
    <text evidence="5">The sequence shown here is derived from an EMBL/GenBank/DDBJ whole genome shotgun (WGS) entry which is preliminary data.</text>
</comment>
<evidence type="ECO:0000313" key="5">
    <source>
        <dbReference type="EMBL" id="KAF0979717.1"/>
    </source>
</evidence>
<dbReference type="AlphaFoldDB" id="A0A6A5BRC3"/>
<evidence type="ECO:0000256" key="1">
    <source>
        <dbReference type="ARBA" id="ARBA00010764"/>
    </source>
</evidence>
<dbReference type="PANTHER" id="PTHR13651">
    <property type="entry name" value="PROTEIN ABITRAM"/>
    <property type="match status" value="1"/>
</dbReference>
<dbReference type="RefSeq" id="XP_044564430.1">
    <property type="nucleotide sequence ID" value="XM_044704463.1"/>
</dbReference>
<proteinExistence type="inferred from homology"/>
<protein>
    <recommendedName>
        <fullName evidence="2">Protein Abitram</fullName>
    </recommendedName>
    <alternativeName>
        <fullName evidence="3">Actin-binding transcription modulator</fullName>
    </alternativeName>
</protein>
<organism evidence="5 6">
    <name type="scientific">Naegleria fowleri</name>
    <name type="common">Brain eating amoeba</name>
    <dbReference type="NCBI Taxonomy" id="5763"/>
    <lineage>
        <taxon>Eukaryota</taxon>
        <taxon>Discoba</taxon>
        <taxon>Heterolobosea</taxon>
        <taxon>Tetramitia</taxon>
        <taxon>Eutetramitia</taxon>
        <taxon>Vahlkampfiidae</taxon>
        <taxon>Naegleria</taxon>
    </lineage>
</organism>
<dbReference type="InterPro" id="IPR011053">
    <property type="entry name" value="Single_hybrid_motif"/>
</dbReference>
<dbReference type="InterPro" id="IPR033753">
    <property type="entry name" value="GCV_H/Fam206"/>
</dbReference>
<dbReference type="SUPFAM" id="SSF51230">
    <property type="entry name" value="Single hybrid motif"/>
    <property type="match status" value="1"/>
</dbReference>
<dbReference type="VEuPathDB" id="AmoebaDB:NfTy_029690"/>
<dbReference type="EMBL" id="VFQX01000023">
    <property type="protein sequence ID" value="KAF0979717.1"/>
    <property type="molecule type" value="Genomic_DNA"/>
</dbReference>
<evidence type="ECO:0000256" key="2">
    <source>
        <dbReference type="ARBA" id="ARBA00019325"/>
    </source>
</evidence>
<dbReference type="InterPro" id="IPR039169">
    <property type="entry name" value="Abitram"/>
</dbReference>
<dbReference type="OrthoDB" id="48130at2759"/>
<dbReference type="GeneID" id="68108603"/>
<dbReference type="Gene3D" id="2.40.50.100">
    <property type="match status" value="1"/>
</dbReference>
<dbReference type="Proteomes" id="UP000444721">
    <property type="component" value="Unassembled WGS sequence"/>
</dbReference>
<feature type="region of interest" description="Disordered" evidence="4">
    <location>
        <begin position="80"/>
        <end position="121"/>
    </location>
</feature>
<gene>
    <name evidence="5" type="ORF">FDP41_001385</name>
</gene>
<dbReference type="VEuPathDB" id="AmoebaDB:NF0080720"/>
<name>A0A6A5BRC3_NAEFO</name>
<evidence type="ECO:0000256" key="4">
    <source>
        <dbReference type="SAM" id="MobiDB-lite"/>
    </source>
</evidence>
<comment type="similarity">
    <text evidence="1">Belongs to the ABITRAM family.</text>
</comment>
<evidence type="ECO:0000256" key="3">
    <source>
        <dbReference type="ARBA" id="ARBA00030463"/>
    </source>
</evidence>
<feature type="compositionally biased region" description="Low complexity" evidence="4">
    <location>
        <begin position="105"/>
        <end position="115"/>
    </location>
</feature>
<accession>A0A6A5BRC3</accession>
<keyword evidence="6" id="KW-1185">Reference proteome</keyword>
<dbReference type="PANTHER" id="PTHR13651:SF0">
    <property type="entry name" value="PROTEIN ABITRAM"/>
    <property type="match status" value="1"/>
</dbReference>
<dbReference type="VEuPathDB" id="AmoebaDB:FDP41_001385"/>
<sequence>MNHKLVNENIDDFYVLSESDNHSKPSDHHPFCCRDLCIQEHKNGLFVLSLSPKHFLCTDRTRTEQVVEVKRVEFPLRPTPPAVLNVNEDQGDAEDTIGSGGGKDVVGSSQSSTTQKKQKKTEIKVQPHTVIAKIYYQIRIRKEDKIDEEKYEEEVVQIQAHLKGKLVEVNERLLATPILCQTHPYNFGFLVIIDPNDVIKNLKQKQELMKDWKTRREYFDTIQPQQQPVSKEADQ</sequence>
<dbReference type="GO" id="GO:0005634">
    <property type="term" value="C:nucleus"/>
    <property type="evidence" value="ECO:0007669"/>
    <property type="project" value="TreeGrafter"/>
</dbReference>
<reference evidence="5 6" key="1">
    <citation type="journal article" date="2019" name="Sci. Rep.">
        <title>Nanopore sequencing improves the draft genome of the human pathogenic amoeba Naegleria fowleri.</title>
        <authorList>
            <person name="Liechti N."/>
            <person name="Schurch N."/>
            <person name="Bruggmann R."/>
            <person name="Wittwer M."/>
        </authorList>
    </citation>
    <scope>NUCLEOTIDE SEQUENCE [LARGE SCALE GENOMIC DNA]</scope>
    <source>
        <strain evidence="5 6">ATCC 30894</strain>
    </source>
</reference>
<evidence type="ECO:0000313" key="6">
    <source>
        <dbReference type="Proteomes" id="UP000444721"/>
    </source>
</evidence>